<dbReference type="OrthoDB" id="3197277at2"/>
<evidence type="ECO:0000256" key="1">
    <source>
        <dbReference type="ARBA" id="ARBA00022490"/>
    </source>
</evidence>
<dbReference type="SUPFAM" id="SSF53927">
    <property type="entry name" value="Cytidine deaminase-like"/>
    <property type="match status" value="1"/>
</dbReference>
<dbReference type="EC" id="2.7.7.77" evidence="5"/>
<dbReference type="STRING" id="1122189.SAMN02745165_02478"/>
<comment type="similarity">
    <text evidence="4">Belongs to the FdhD family.</text>
</comment>
<dbReference type="HAMAP" id="MF_00316">
    <property type="entry name" value="MobA"/>
    <property type="match status" value="1"/>
</dbReference>
<dbReference type="EMBL" id="FQZT01000009">
    <property type="protein sequence ID" value="SHJ48987.1"/>
    <property type="molecule type" value="Genomic_DNA"/>
</dbReference>
<dbReference type="GO" id="GO:0016783">
    <property type="term" value="F:sulfurtransferase activity"/>
    <property type="evidence" value="ECO:0007669"/>
    <property type="project" value="InterPro"/>
</dbReference>
<comment type="catalytic activity">
    <reaction evidence="5">
        <text>Mo-molybdopterin + GTP + H(+) = Mo-molybdopterin guanine dinucleotide + diphosphate</text>
        <dbReference type="Rhea" id="RHEA:34243"/>
        <dbReference type="ChEBI" id="CHEBI:15378"/>
        <dbReference type="ChEBI" id="CHEBI:33019"/>
        <dbReference type="ChEBI" id="CHEBI:37565"/>
        <dbReference type="ChEBI" id="CHEBI:71302"/>
        <dbReference type="ChEBI" id="CHEBI:71310"/>
        <dbReference type="EC" id="2.7.7.77"/>
    </reaction>
</comment>
<keyword evidence="5" id="KW-0808">Transferase</keyword>
<dbReference type="HAMAP" id="MF_00187">
    <property type="entry name" value="FdhD"/>
    <property type="match status" value="1"/>
</dbReference>
<comment type="domain">
    <text evidence="5">The N-terminal domain determines nucleotide recognition and specific binding, while the C-terminal domain determines the specific binding to the target protein.</text>
</comment>
<keyword evidence="5" id="KW-0460">Magnesium</keyword>
<comment type="function">
    <text evidence="5">Transfers a GMP moiety from GTP to Mo-molybdopterin (Mo-MPT) cofactor (Moco or molybdenum cofactor) to form Mo-molybdopterin guanine dinucleotide (Mo-MGD) cofactor.</text>
</comment>
<keyword evidence="5" id="KW-0479">Metal-binding</keyword>
<keyword evidence="5" id="KW-0547">Nucleotide-binding</keyword>
<evidence type="ECO:0000256" key="2">
    <source>
        <dbReference type="ARBA" id="ARBA00023134"/>
    </source>
</evidence>
<dbReference type="CDD" id="cd02503">
    <property type="entry name" value="MobA"/>
    <property type="match status" value="1"/>
</dbReference>
<proteinExistence type="inferred from homology"/>
<protein>
    <recommendedName>
        <fullName evidence="4 5">Multifunctional fusion protein</fullName>
    </recommendedName>
    <domain>
        <recommendedName>
            <fullName evidence="5">Probable molybdenum cofactor guanylyltransferase</fullName>
            <shortName evidence="5">MoCo guanylyltransferase</shortName>
            <ecNumber evidence="5">2.7.7.77</ecNumber>
        </recommendedName>
        <alternativeName>
            <fullName evidence="5">GTP:molybdopterin guanylyltransferase</fullName>
        </alternativeName>
        <alternativeName>
            <fullName evidence="5">Molybdopterin-guanine dinucleotide synthase</fullName>
            <shortName evidence="5">MGD synthase</shortName>
        </alternativeName>
        <alternativeName>
            <fullName evidence="5">Molybdopterin guanylyltransferase</fullName>
        </alternativeName>
        <alternativeName>
            <fullName evidence="5">Mo-MPT guanylyltransferase</fullName>
        </alternativeName>
    </domain>
    <domain>
        <recommendedName>
            <fullName evidence="4">Sulfur carrier protein FdhD</fullName>
        </recommendedName>
    </domain>
</protein>
<evidence type="ECO:0000313" key="8">
    <source>
        <dbReference type="Proteomes" id="UP000184171"/>
    </source>
</evidence>
<dbReference type="Pfam" id="PF12804">
    <property type="entry name" value="NTP_transf_3"/>
    <property type="match status" value="1"/>
</dbReference>
<name>A0A1M6JQK5_MALRU</name>
<sequence length="473" mass="52222">MQESAAHKIIRVSQGRSEHLQRPVVEEYPLRLRVNGKELATLVCSPHKLNFLLIGFFRLQGFISSLDEIQSLGVCSDFGLAEVRLNGELPERLQPTLTSGCGTGIAYNLPDQLLSEGKQRPRHYDSESLLRLMKELNDLTEQYRSHGGIHSAAIGDRDGVLMLHAEDIGRHNTLDRVAGEALFRGINLQDKMLVTSGRVSTEMVAKAARLGIGLLATRTSPTDKAIQLCEQAGITLVGYVRGGNMEVYSHSQQLRLNNNSERITGVTGVILAGGESRRMGSDKSLLPVAGARFIDHVYQRMASLFDEVVIVTNSPDLYNEIPCRKVPDIYYAQGSLAGVHSGLAHAKSEKIFVVGCDMPFISPAVVREICSHAAEGDLVIPHSSSGHEPLHALYSKACLPAMERVLDAGLKRILLFFDQVKLVELPASVVRQHDPQEKSFQNINTPEDYFRLRGTLVDEYEIELPLKRGNDNN</sequence>
<dbReference type="GO" id="GO:0005525">
    <property type="term" value="F:GTP binding"/>
    <property type="evidence" value="ECO:0007669"/>
    <property type="project" value="UniProtKB-UniRule"/>
</dbReference>
<dbReference type="InterPro" id="IPR003786">
    <property type="entry name" value="FdhD"/>
</dbReference>
<reference evidence="7 8" key="1">
    <citation type="submission" date="2016-11" db="EMBL/GenBank/DDBJ databases">
        <authorList>
            <person name="Jaros S."/>
            <person name="Januszkiewicz K."/>
            <person name="Wedrychowicz H."/>
        </authorList>
    </citation>
    <scope>NUCLEOTIDE SEQUENCE [LARGE SCALE GENOMIC DNA]</scope>
    <source>
        <strain evidence="7 8">DSM 5091</strain>
    </source>
</reference>
<dbReference type="GO" id="GO:0005737">
    <property type="term" value="C:cytoplasm"/>
    <property type="evidence" value="ECO:0007669"/>
    <property type="project" value="UniProtKB-SubCell"/>
</dbReference>
<feature type="binding site" evidence="5">
    <location>
        <position position="283"/>
    </location>
    <ligand>
        <name>GTP</name>
        <dbReference type="ChEBI" id="CHEBI:37565"/>
    </ligand>
</feature>
<dbReference type="InterPro" id="IPR013482">
    <property type="entry name" value="Molybde_CF_guanTrfase"/>
</dbReference>
<dbReference type="InterPro" id="IPR025877">
    <property type="entry name" value="MobA-like_NTP_Trfase"/>
</dbReference>
<feature type="domain" description="MobA-like NTP transferase" evidence="6">
    <location>
        <begin position="268"/>
        <end position="414"/>
    </location>
</feature>
<keyword evidence="8" id="KW-1185">Reference proteome</keyword>
<accession>A0A1M6JQK5</accession>
<evidence type="ECO:0000256" key="5">
    <source>
        <dbReference type="HAMAP-Rule" id="MF_00316"/>
    </source>
</evidence>
<gene>
    <name evidence="4" type="primary">fdhD</name>
    <name evidence="5" type="synonym">mobA</name>
    <name evidence="7" type="ORF">SAMN02745165_02478</name>
</gene>
<keyword evidence="2 5" id="KW-0342">GTP-binding</keyword>
<dbReference type="SUPFAM" id="SSF53448">
    <property type="entry name" value="Nucleotide-diphospho-sugar transferases"/>
    <property type="match status" value="1"/>
</dbReference>
<dbReference type="Pfam" id="PF02634">
    <property type="entry name" value="FdhD-NarQ"/>
    <property type="match status" value="1"/>
</dbReference>
<comment type="cofactor">
    <cofactor evidence="5">
        <name>Mg(2+)</name>
        <dbReference type="ChEBI" id="CHEBI:18420"/>
    </cofactor>
</comment>
<dbReference type="GO" id="GO:0061603">
    <property type="term" value="F:molybdenum cofactor guanylyltransferase activity"/>
    <property type="evidence" value="ECO:0007669"/>
    <property type="project" value="UniProtKB-EC"/>
</dbReference>
<dbReference type="NCBIfam" id="TIGR00129">
    <property type="entry name" value="fdhD_narQ"/>
    <property type="match status" value="1"/>
</dbReference>
<dbReference type="Gene3D" id="3.10.20.10">
    <property type="match status" value="1"/>
</dbReference>
<evidence type="ECO:0000256" key="3">
    <source>
        <dbReference type="ARBA" id="ARBA00023150"/>
    </source>
</evidence>
<dbReference type="RefSeq" id="WP_072909055.1">
    <property type="nucleotide sequence ID" value="NZ_FQZT01000009.1"/>
</dbReference>
<dbReference type="InterPro" id="IPR029044">
    <property type="entry name" value="Nucleotide-diphossugar_trans"/>
</dbReference>
<keyword evidence="1 5" id="KW-0963">Cytoplasm</keyword>
<feature type="binding site" evidence="5">
    <location>
        <position position="357"/>
    </location>
    <ligand>
        <name>Mg(2+)</name>
        <dbReference type="ChEBI" id="CHEBI:18420"/>
    </ligand>
</feature>
<evidence type="ECO:0000256" key="4">
    <source>
        <dbReference type="HAMAP-Rule" id="MF_00187"/>
    </source>
</evidence>
<dbReference type="GO" id="GO:0046872">
    <property type="term" value="F:metal ion binding"/>
    <property type="evidence" value="ECO:0007669"/>
    <property type="project" value="UniProtKB-KW"/>
</dbReference>
<comment type="caution">
    <text evidence="5">Lacks conserved residue(s) required for the propagation of feature annotation.</text>
</comment>
<dbReference type="PANTHER" id="PTHR30592:SF1">
    <property type="entry name" value="SULFUR CARRIER PROTEIN FDHD"/>
    <property type="match status" value="1"/>
</dbReference>
<feature type="binding site" evidence="5">
    <location>
        <begin position="271"/>
        <end position="273"/>
    </location>
    <ligand>
        <name>GTP</name>
        <dbReference type="ChEBI" id="CHEBI:37565"/>
    </ligand>
</feature>
<comment type="function">
    <text evidence="4">Required for formate dehydrogenase (FDH) activity. Acts as a sulfur carrier protein that transfers sulfur from IscS to the molybdenum cofactor prior to its insertion into FDH.</text>
</comment>
<evidence type="ECO:0000313" key="7">
    <source>
        <dbReference type="EMBL" id="SHJ48987.1"/>
    </source>
</evidence>
<dbReference type="Gene3D" id="3.40.140.10">
    <property type="entry name" value="Cytidine Deaminase, domain 2"/>
    <property type="match status" value="1"/>
</dbReference>
<feature type="binding site" evidence="5">
    <location>
        <position position="328"/>
    </location>
    <ligand>
        <name>GTP</name>
        <dbReference type="ChEBI" id="CHEBI:37565"/>
    </ligand>
</feature>
<dbReference type="GO" id="GO:0097163">
    <property type="term" value="F:sulfur carrier activity"/>
    <property type="evidence" value="ECO:0007669"/>
    <property type="project" value="UniProtKB-UniRule"/>
</dbReference>
<keyword evidence="3 5" id="KW-0501">Molybdenum cofactor biosynthesis</keyword>
<dbReference type="InterPro" id="IPR016193">
    <property type="entry name" value="Cytidine_deaminase-like"/>
</dbReference>
<dbReference type="PANTHER" id="PTHR30592">
    <property type="entry name" value="FORMATE DEHYDROGENASE"/>
    <property type="match status" value="1"/>
</dbReference>
<feature type="binding site" evidence="5">
    <location>
        <position position="357"/>
    </location>
    <ligand>
        <name>GTP</name>
        <dbReference type="ChEBI" id="CHEBI:37565"/>
    </ligand>
</feature>
<dbReference type="AlphaFoldDB" id="A0A1M6JQK5"/>
<comment type="similarity">
    <text evidence="5">Belongs to the MobA family.</text>
</comment>
<organism evidence="7 8">
    <name type="scientific">Malonomonas rubra DSM 5091</name>
    <dbReference type="NCBI Taxonomy" id="1122189"/>
    <lineage>
        <taxon>Bacteria</taxon>
        <taxon>Pseudomonadati</taxon>
        <taxon>Thermodesulfobacteriota</taxon>
        <taxon>Desulfuromonadia</taxon>
        <taxon>Desulfuromonadales</taxon>
        <taxon>Geopsychrobacteraceae</taxon>
        <taxon>Malonomonas</taxon>
    </lineage>
</organism>
<feature type="active site" description="Cysteine persulfide intermediate" evidence="4">
    <location>
        <position position="101"/>
    </location>
</feature>
<dbReference type="GO" id="GO:0006777">
    <property type="term" value="P:Mo-molybdopterin cofactor biosynthetic process"/>
    <property type="evidence" value="ECO:0007669"/>
    <property type="project" value="UniProtKB-UniRule"/>
</dbReference>
<dbReference type="Proteomes" id="UP000184171">
    <property type="component" value="Unassembled WGS sequence"/>
</dbReference>
<evidence type="ECO:0000259" key="6">
    <source>
        <dbReference type="Pfam" id="PF12804"/>
    </source>
</evidence>
<dbReference type="Gene3D" id="3.90.550.10">
    <property type="entry name" value="Spore Coat Polysaccharide Biosynthesis Protein SpsA, Chain A"/>
    <property type="match status" value="1"/>
</dbReference>
<comment type="subcellular location">
    <subcellularLocation>
        <location evidence="5">Cytoplasm</location>
    </subcellularLocation>
</comment>